<dbReference type="InterPro" id="IPR016205">
    <property type="entry name" value="Glycerol_DH"/>
</dbReference>
<protein>
    <recommendedName>
        <fullName evidence="7">Glycerol dehydrogenase</fullName>
        <ecNumber evidence="6">1.1.1.6</ecNumber>
    </recommendedName>
</protein>
<comment type="caution">
    <text evidence="13">The sequence shown here is derived from an EMBL/GenBank/DDBJ whole genome shotgun (WGS) entry which is preliminary data.</text>
</comment>
<feature type="binding site" evidence="11">
    <location>
        <position position="127"/>
    </location>
    <ligand>
        <name>NAD(+)</name>
        <dbReference type="ChEBI" id="CHEBI:57540"/>
    </ligand>
</feature>
<keyword evidence="9" id="KW-0862">Zinc</keyword>
<proteinExistence type="inferred from homology"/>
<dbReference type="PROSITE" id="PS00060">
    <property type="entry name" value="ADH_IRON_2"/>
    <property type="match status" value="1"/>
</dbReference>
<comment type="cofactor">
    <cofactor evidence="9">
        <name>Zn(2+)</name>
        <dbReference type="ChEBI" id="CHEBI:29105"/>
    </cofactor>
    <text evidence="9">Binds 1 zinc ion per subunit.</text>
</comment>
<dbReference type="Proteomes" id="UP000480684">
    <property type="component" value="Unassembled WGS sequence"/>
</dbReference>
<dbReference type="AlphaFoldDB" id="A0A7C9UZY7"/>
<feature type="binding site" evidence="11">
    <location>
        <begin position="112"/>
        <end position="115"/>
    </location>
    <ligand>
        <name>NAD(+)</name>
        <dbReference type="ChEBI" id="CHEBI:57540"/>
    </ligand>
</feature>
<evidence type="ECO:0000256" key="3">
    <source>
        <dbReference type="ARBA" id="ARBA00023002"/>
    </source>
</evidence>
<keyword evidence="4 11" id="KW-0520">NAD</keyword>
<evidence type="ECO:0000256" key="6">
    <source>
        <dbReference type="ARBA" id="ARBA00039147"/>
    </source>
</evidence>
<feature type="binding site" evidence="11">
    <location>
        <position position="37"/>
    </location>
    <ligand>
        <name>NAD(+)</name>
        <dbReference type="ChEBI" id="CHEBI:57540"/>
    </ligand>
</feature>
<sequence>MITTSIFPTRYVQGAGAIAMLPEEARRLGDTALAVVDPRVLPAAAAVAQKGAIVIALEAFGGECSDEEIERISARARALDANVIVGIGGGKALDTAKAVAHALGLPVAIVPTLASTDAPCSALSVIYTAEGAFKRYLVLPRNPDLVLVDSQIVADAPVRFLVSGMGDALSTWFEAEDCKISGAANMTGRPGGMTAFGLARLCYDTLLADGVAARKACEARKVTPELERVIEANTLLSGLGFESGGLSGAHAIHNGLTVLEPTHAFWHGEKVAIGTLSLLMLTKRPAALVAEVFGFCEAVGLPTTLADIGLADATDEQLRQVAAMACAPGETIHNIKGDVTPEQVFAAIKAADAEGQRRRHRHAAE</sequence>
<name>A0A7C9UZY7_9PROT</name>
<dbReference type="PANTHER" id="PTHR43616:SF5">
    <property type="entry name" value="GLYCEROL DEHYDROGENASE 1"/>
    <property type="match status" value="1"/>
</dbReference>
<evidence type="ECO:0000256" key="4">
    <source>
        <dbReference type="ARBA" id="ARBA00023027"/>
    </source>
</evidence>
<dbReference type="Pfam" id="PF00465">
    <property type="entry name" value="Fe-ADH"/>
    <property type="match status" value="1"/>
</dbReference>
<evidence type="ECO:0000256" key="5">
    <source>
        <dbReference type="ARBA" id="ARBA00037918"/>
    </source>
</evidence>
<feature type="binding site" evidence="11">
    <location>
        <position position="123"/>
    </location>
    <ligand>
        <name>NAD(+)</name>
        <dbReference type="ChEBI" id="CHEBI:57540"/>
    </ligand>
</feature>
<feature type="binding site" evidence="11">
    <location>
        <begin position="90"/>
        <end position="94"/>
    </location>
    <ligand>
        <name>NAD(+)</name>
        <dbReference type="ChEBI" id="CHEBI:57540"/>
    </ligand>
</feature>
<evidence type="ECO:0000313" key="14">
    <source>
        <dbReference type="Proteomes" id="UP000480684"/>
    </source>
</evidence>
<comment type="catalytic activity">
    <reaction evidence="8">
        <text>glycerol + NAD(+) = dihydroxyacetone + NADH + H(+)</text>
        <dbReference type="Rhea" id="RHEA:13769"/>
        <dbReference type="ChEBI" id="CHEBI:15378"/>
        <dbReference type="ChEBI" id="CHEBI:16016"/>
        <dbReference type="ChEBI" id="CHEBI:17754"/>
        <dbReference type="ChEBI" id="CHEBI:57540"/>
        <dbReference type="ChEBI" id="CHEBI:57945"/>
        <dbReference type="EC" id="1.1.1.6"/>
    </reaction>
</comment>
<reference evidence="13 14" key="1">
    <citation type="submission" date="2020-02" db="EMBL/GenBank/DDBJ databases">
        <authorList>
            <person name="Dziuba M."/>
            <person name="Kuznetsov B."/>
            <person name="Mardanov A."/>
            <person name="Ravin N."/>
            <person name="Grouzdev D."/>
        </authorList>
    </citation>
    <scope>NUCLEOTIDE SEQUENCE [LARGE SCALE GENOMIC DNA]</scope>
    <source>
        <strain evidence="13 14">SpK</strain>
    </source>
</reference>
<evidence type="ECO:0000256" key="2">
    <source>
        <dbReference type="ARBA" id="ARBA00022723"/>
    </source>
</evidence>
<dbReference type="EMBL" id="JAAIYP010000038">
    <property type="protein sequence ID" value="NFV80831.1"/>
    <property type="molecule type" value="Genomic_DNA"/>
</dbReference>
<dbReference type="Gene3D" id="3.40.50.1970">
    <property type="match status" value="1"/>
</dbReference>
<evidence type="ECO:0000256" key="8">
    <source>
        <dbReference type="ARBA" id="ARBA00049006"/>
    </source>
</evidence>
<dbReference type="EC" id="1.1.1.6" evidence="6"/>
<dbReference type="InterPro" id="IPR001670">
    <property type="entry name" value="ADH_Fe/GldA"/>
</dbReference>
<feature type="domain" description="Alcohol dehydrogenase iron-type/glycerol dehydrogenase GldA" evidence="12">
    <location>
        <begin position="8"/>
        <end position="149"/>
    </location>
</feature>
<evidence type="ECO:0000256" key="9">
    <source>
        <dbReference type="PIRSR" id="PIRSR000112-1"/>
    </source>
</evidence>
<comment type="pathway">
    <text evidence="5">Polyol metabolism; glycerol fermentation; glycerone phosphate from glycerol (oxidative route): step 1/2.</text>
</comment>
<dbReference type="PROSITE" id="PS00913">
    <property type="entry name" value="ADH_IRON_1"/>
    <property type="match status" value="1"/>
</dbReference>
<dbReference type="NCBIfam" id="NF006941">
    <property type="entry name" value="PRK09423.1"/>
    <property type="match status" value="1"/>
</dbReference>
<dbReference type="CDD" id="cd08170">
    <property type="entry name" value="GlyDH"/>
    <property type="match status" value="1"/>
</dbReference>
<feature type="binding site" evidence="11">
    <location>
        <position position="121"/>
    </location>
    <ligand>
        <name>NAD(+)</name>
        <dbReference type="ChEBI" id="CHEBI:57540"/>
    </ligand>
</feature>
<feature type="binding site" evidence="10">
    <location>
        <position position="117"/>
    </location>
    <ligand>
        <name>glycerol</name>
        <dbReference type="ChEBI" id="CHEBI:17754"/>
    </ligand>
</feature>
<evidence type="ECO:0000256" key="1">
    <source>
        <dbReference type="ARBA" id="ARBA00007358"/>
    </source>
</evidence>
<feature type="binding site" evidence="9">
    <location>
        <position position="167"/>
    </location>
    <ligand>
        <name>glycerol</name>
        <dbReference type="ChEBI" id="CHEBI:17754"/>
    </ligand>
</feature>
<keyword evidence="3" id="KW-0560">Oxidoreductase</keyword>
<dbReference type="GO" id="GO:0005829">
    <property type="term" value="C:cytosol"/>
    <property type="evidence" value="ECO:0007669"/>
    <property type="project" value="TreeGrafter"/>
</dbReference>
<accession>A0A7C9UZY7</accession>
<dbReference type="Gene3D" id="1.20.1090.10">
    <property type="entry name" value="Dehydroquinate synthase-like - alpha domain"/>
    <property type="match status" value="1"/>
</dbReference>
<evidence type="ECO:0000256" key="7">
    <source>
        <dbReference type="ARBA" id="ARBA00040132"/>
    </source>
</evidence>
<dbReference type="PANTHER" id="PTHR43616">
    <property type="entry name" value="GLYCEROL DEHYDROGENASE"/>
    <property type="match status" value="1"/>
</dbReference>
<comment type="similarity">
    <text evidence="1">Belongs to the iron-containing alcohol dehydrogenase family.</text>
</comment>
<dbReference type="GO" id="GO:0008888">
    <property type="term" value="F:glycerol dehydrogenase (NAD+) activity"/>
    <property type="evidence" value="ECO:0007669"/>
    <property type="project" value="UniProtKB-EC"/>
</dbReference>
<feature type="binding site" evidence="9">
    <location>
        <position position="250"/>
    </location>
    <ligand>
        <name>glycerol</name>
        <dbReference type="ChEBI" id="CHEBI:17754"/>
    </ligand>
</feature>
<keyword evidence="2 9" id="KW-0479">Metal-binding</keyword>
<dbReference type="GO" id="GO:0046872">
    <property type="term" value="F:metal ion binding"/>
    <property type="evidence" value="ECO:0007669"/>
    <property type="project" value="UniProtKB-KW"/>
</dbReference>
<evidence type="ECO:0000259" key="12">
    <source>
        <dbReference type="Pfam" id="PF00465"/>
    </source>
</evidence>
<evidence type="ECO:0000256" key="10">
    <source>
        <dbReference type="PIRSR" id="PIRSR000112-2"/>
    </source>
</evidence>
<dbReference type="PIRSF" id="PIRSF000112">
    <property type="entry name" value="Glycerol_dehydrogenase"/>
    <property type="match status" value="1"/>
</dbReference>
<evidence type="ECO:0000313" key="13">
    <source>
        <dbReference type="EMBL" id="NFV80831.1"/>
    </source>
</evidence>
<dbReference type="SUPFAM" id="SSF56796">
    <property type="entry name" value="Dehydroquinate synthase-like"/>
    <property type="match status" value="1"/>
</dbReference>
<gene>
    <name evidence="13" type="ORF">G4223_11990</name>
</gene>
<organism evidence="13 14">
    <name type="scientific">Magnetospirillum aberrantis SpK</name>
    <dbReference type="NCBI Taxonomy" id="908842"/>
    <lineage>
        <taxon>Bacteria</taxon>
        <taxon>Pseudomonadati</taxon>
        <taxon>Pseudomonadota</taxon>
        <taxon>Alphaproteobacteria</taxon>
        <taxon>Rhodospirillales</taxon>
        <taxon>Rhodospirillaceae</taxon>
        <taxon>Magnetospirillum</taxon>
    </lineage>
</organism>
<feature type="binding site" evidence="9">
    <location>
        <position position="267"/>
    </location>
    <ligand>
        <name>glycerol</name>
        <dbReference type="ChEBI" id="CHEBI:17754"/>
    </ligand>
</feature>
<keyword evidence="14" id="KW-1185">Reference proteome</keyword>
<evidence type="ECO:0000256" key="11">
    <source>
        <dbReference type="PIRSR" id="PIRSR000112-3"/>
    </source>
</evidence>
<dbReference type="RefSeq" id="WP_163679784.1">
    <property type="nucleotide sequence ID" value="NZ_JAAIYP010000038.1"/>
</dbReference>
<dbReference type="InterPro" id="IPR018211">
    <property type="entry name" value="ADH_Fe_CS"/>
</dbReference>